<evidence type="ECO:0000256" key="1">
    <source>
        <dbReference type="SAM" id="MobiDB-lite"/>
    </source>
</evidence>
<evidence type="ECO:0000313" key="3">
    <source>
        <dbReference type="Proteomes" id="UP000324222"/>
    </source>
</evidence>
<sequence length="50" mass="5600">MSSSGDDEDCAQIKSSNDTLYKGRQSSESGRQLSHRTPICVSFFCSRIHF</sequence>
<feature type="compositionally biased region" description="Polar residues" evidence="1">
    <location>
        <begin position="13"/>
        <end position="32"/>
    </location>
</feature>
<gene>
    <name evidence="2" type="ORF">E2C01_063056</name>
</gene>
<reference evidence="2 3" key="1">
    <citation type="submission" date="2019-05" db="EMBL/GenBank/DDBJ databases">
        <title>Another draft genome of Portunus trituberculatus and its Hox gene families provides insights of decapod evolution.</title>
        <authorList>
            <person name="Jeong J.-H."/>
            <person name="Song I."/>
            <person name="Kim S."/>
            <person name="Choi T."/>
            <person name="Kim D."/>
            <person name="Ryu S."/>
            <person name="Kim W."/>
        </authorList>
    </citation>
    <scope>NUCLEOTIDE SEQUENCE [LARGE SCALE GENOMIC DNA]</scope>
    <source>
        <tissue evidence="2">Muscle</tissue>
    </source>
</reference>
<name>A0A5B7HFV9_PORTR</name>
<dbReference type="AlphaFoldDB" id="A0A5B7HFV9"/>
<keyword evidence="3" id="KW-1185">Reference proteome</keyword>
<feature type="compositionally biased region" description="Acidic residues" evidence="1">
    <location>
        <begin position="1"/>
        <end position="10"/>
    </location>
</feature>
<protein>
    <submittedName>
        <fullName evidence="2">Uncharacterized protein</fullName>
    </submittedName>
</protein>
<dbReference type="Proteomes" id="UP000324222">
    <property type="component" value="Unassembled WGS sequence"/>
</dbReference>
<feature type="region of interest" description="Disordered" evidence="1">
    <location>
        <begin position="1"/>
        <end position="34"/>
    </location>
</feature>
<evidence type="ECO:0000313" key="2">
    <source>
        <dbReference type="EMBL" id="MPC68846.1"/>
    </source>
</evidence>
<accession>A0A5B7HFV9</accession>
<comment type="caution">
    <text evidence="2">The sequence shown here is derived from an EMBL/GenBank/DDBJ whole genome shotgun (WGS) entry which is preliminary data.</text>
</comment>
<proteinExistence type="predicted"/>
<dbReference type="EMBL" id="VSRR010028473">
    <property type="protein sequence ID" value="MPC68846.1"/>
    <property type="molecule type" value="Genomic_DNA"/>
</dbReference>
<organism evidence="2 3">
    <name type="scientific">Portunus trituberculatus</name>
    <name type="common">Swimming crab</name>
    <name type="synonym">Neptunus trituberculatus</name>
    <dbReference type="NCBI Taxonomy" id="210409"/>
    <lineage>
        <taxon>Eukaryota</taxon>
        <taxon>Metazoa</taxon>
        <taxon>Ecdysozoa</taxon>
        <taxon>Arthropoda</taxon>
        <taxon>Crustacea</taxon>
        <taxon>Multicrustacea</taxon>
        <taxon>Malacostraca</taxon>
        <taxon>Eumalacostraca</taxon>
        <taxon>Eucarida</taxon>
        <taxon>Decapoda</taxon>
        <taxon>Pleocyemata</taxon>
        <taxon>Brachyura</taxon>
        <taxon>Eubrachyura</taxon>
        <taxon>Portunoidea</taxon>
        <taxon>Portunidae</taxon>
        <taxon>Portuninae</taxon>
        <taxon>Portunus</taxon>
    </lineage>
</organism>